<evidence type="ECO:0000256" key="7">
    <source>
        <dbReference type="SAM" id="Phobius"/>
    </source>
</evidence>
<sequence length="282" mass="31097">MPEFFGRRNYLILFGLIFISMVILTVHFREGQDGPIHRAQRLVLAATAPLQAAVTTALTPVGDGWDYLAHFGELKRENKELQKEVSALKSELFARHGLEAENDRLRKLIDFKQKQKYGTIAANVIGMPENNWWSSIIVDRGLSAGVKHNMPVIAGGGLVGQVSDASSRVSKVVLLNDAQSGVSVQVQRTGEVGVIKGQLKDKRLVLQYISRDSDIKNGDIIVTSGLGGIFPRDLYVGMVAKVRQSVYSLYKIVEVEPPIDFSHIEEVLILQYDPGVSITEGN</sequence>
<evidence type="ECO:0000313" key="9">
    <source>
        <dbReference type="EMBL" id="PIZ38503.1"/>
    </source>
</evidence>
<name>A0A2M7T7P7_9ACTN</name>
<dbReference type="Gene3D" id="2.40.10.340">
    <property type="entry name" value="Rod shape-determining protein MreC, domain 1"/>
    <property type="match status" value="1"/>
</dbReference>
<dbReference type="EMBL" id="PFNG01000146">
    <property type="protein sequence ID" value="PIZ38503.1"/>
    <property type="molecule type" value="Genomic_DNA"/>
</dbReference>
<evidence type="ECO:0000256" key="2">
    <source>
        <dbReference type="ARBA" id="ARBA00013855"/>
    </source>
</evidence>
<evidence type="ECO:0000259" key="8">
    <source>
        <dbReference type="Pfam" id="PF04085"/>
    </source>
</evidence>
<keyword evidence="3 5" id="KW-0133">Cell shape</keyword>
<dbReference type="Proteomes" id="UP000230956">
    <property type="component" value="Unassembled WGS sequence"/>
</dbReference>
<feature type="domain" description="Rod shape-determining protein MreC beta-barrel core" evidence="8">
    <location>
        <begin position="124"/>
        <end position="271"/>
    </location>
</feature>
<keyword evidence="7" id="KW-1133">Transmembrane helix</keyword>
<dbReference type="GO" id="GO:0008360">
    <property type="term" value="P:regulation of cell shape"/>
    <property type="evidence" value="ECO:0007669"/>
    <property type="project" value="UniProtKB-KW"/>
</dbReference>
<keyword evidence="7" id="KW-0472">Membrane</keyword>
<feature type="coiled-coil region" evidence="6">
    <location>
        <begin position="71"/>
        <end position="115"/>
    </location>
</feature>
<dbReference type="PIRSF" id="PIRSF038471">
    <property type="entry name" value="MreC"/>
    <property type="match status" value="1"/>
</dbReference>
<evidence type="ECO:0000256" key="3">
    <source>
        <dbReference type="ARBA" id="ARBA00022960"/>
    </source>
</evidence>
<organism evidence="9 10">
    <name type="scientific">Candidatus Aquicultor secundus</name>
    <dbReference type="NCBI Taxonomy" id="1973895"/>
    <lineage>
        <taxon>Bacteria</taxon>
        <taxon>Bacillati</taxon>
        <taxon>Actinomycetota</taxon>
        <taxon>Candidatus Aquicultoria</taxon>
        <taxon>Candidatus Aquicultorales</taxon>
        <taxon>Candidatus Aquicultoraceae</taxon>
        <taxon>Candidatus Aquicultor</taxon>
    </lineage>
</organism>
<dbReference type="GO" id="GO:0005886">
    <property type="term" value="C:plasma membrane"/>
    <property type="evidence" value="ECO:0007669"/>
    <property type="project" value="TreeGrafter"/>
</dbReference>
<keyword evidence="7" id="KW-0812">Transmembrane</keyword>
<dbReference type="PANTHER" id="PTHR34138:SF1">
    <property type="entry name" value="CELL SHAPE-DETERMINING PROTEIN MREC"/>
    <property type="match status" value="1"/>
</dbReference>
<comment type="function">
    <text evidence="5">Involved in formation and maintenance of cell shape.</text>
</comment>
<dbReference type="RefSeq" id="WP_286984627.1">
    <property type="nucleotide sequence ID" value="NZ_PEXG01000156.1"/>
</dbReference>
<comment type="similarity">
    <text evidence="1 5">Belongs to the MreC family.</text>
</comment>
<protein>
    <recommendedName>
        <fullName evidence="2 5">Cell shape-determining protein MreC</fullName>
    </recommendedName>
    <alternativeName>
        <fullName evidence="4 5">Cell shape protein MreC</fullName>
    </alternativeName>
</protein>
<proteinExistence type="inferred from homology"/>
<dbReference type="Gene3D" id="2.40.10.350">
    <property type="entry name" value="Rod shape-determining protein MreC, domain 2"/>
    <property type="match status" value="1"/>
</dbReference>
<evidence type="ECO:0000256" key="5">
    <source>
        <dbReference type="PIRNR" id="PIRNR038471"/>
    </source>
</evidence>
<dbReference type="Pfam" id="PF04085">
    <property type="entry name" value="MreC"/>
    <property type="match status" value="1"/>
</dbReference>
<dbReference type="InterPro" id="IPR055342">
    <property type="entry name" value="MreC_beta-barrel_core"/>
</dbReference>
<feature type="transmembrane region" description="Helical" evidence="7">
    <location>
        <begin position="9"/>
        <end position="28"/>
    </location>
</feature>
<dbReference type="InterPro" id="IPR042177">
    <property type="entry name" value="Cell/Rod_1"/>
</dbReference>
<reference evidence="10" key="1">
    <citation type="submission" date="2017-09" db="EMBL/GenBank/DDBJ databases">
        <title>Depth-based differentiation of microbial function through sediment-hosted aquifers and enrichment of novel symbionts in the deep terrestrial subsurface.</title>
        <authorList>
            <person name="Probst A.J."/>
            <person name="Ladd B."/>
            <person name="Jarett J.K."/>
            <person name="Geller-Mcgrath D.E."/>
            <person name="Sieber C.M.K."/>
            <person name="Emerson J.B."/>
            <person name="Anantharaman K."/>
            <person name="Thomas B.C."/>
            <person name="Malmstrom R."/>
            <person name="Stieglmeier M."/>
            <person name="Klingl A."/>
            <person name="Woyke T."/>
            <person name="Ryan C.M."/>
            <person name="Banfield J.F."/>
        </authorList>
    </citation>
    <scope>NUCLEOTIDE SEQUENCE [LARGE SCALE GENOMIC DNA]</scope>
</reference>
<accession>A0A2M7T7P7</accession>
<comment type="caution">
    <text evidence="9">The sequence shown here is derived from an EMBL/GenBank/DDBJ whole genome shotgun (WGS) entry which is preliminary data.</text>
</comment>
<dbReference type="InterPro" id="IPR007221">
    <property type="entry name" value="MreC"/>
</dbReference>
<gene>
    <name evidence="9" type="primary">mreC</name>
    <name evidence="9" type="ORF">COY37_06140</name>
</gene>
<dbReference type="NCBIfam" id="TIGR00219">
    <property type="entry name" value="mreC"/>
    <property type="match status" value="1"/>
</dbReference>
<dbReference type="AlphaFoldDB" id="A0A2M7T7P7"/>
<evidence type="ECO:0000256" key="4">
    <source>
        <dbReference type="ARBA" id="ARBA00032089"/>
    </source>
</evidence>
<dbReference type="InterPro" id="IPR042175">
    <property type="entry name" value="Cell/Rod_MreC_2"/>
</dbReference>
<dbReference type="PANTHER" id="PTHR34138">
    <property type="entry name" value="CELL SHAPE-DETERMINING PROTEIN MREC"/>
    <property type="match status" value="1"/>
</dbReference>
<evidence type="ECO:0000313" key="10">
    <source>
        <dbReference type="Proteomes" id="UP000230956"/>
    </source>
</evidence>
<evidence type="ECO:0000256" key="6">
    <source>
        <dbReference type="SAM" id="Coils"/>
    </source>
</evidence>
<keyword evidence="6" id="KW-0175">Coiled coil</keyword>
<evidence type="ECO:0000256" key="1">
    <source>
        <dbReference type="ARBA" id="ARBA00009369"/>
    </source>
</evidence>